<protein>
    <recommendedName>
        <fullName evidence="1">UspA domain-containing protein</fullName>
    </recommendedName>
</protein>
<reference evidence="2" key="1">
    <citation type="submission" date="2021-01" db="EMBL/GenBank/DDBJ databases">
        <authorList>
            <person name="Corre E."/>
            <person name="Pelletier E."/>
            <person name="Niang G."/>
            <person name="Scheremetjew M."/>
            <person name="Finn R."/>
            <person name="Kale V."/>
            <person name="Holt S."/>
            <person name="Cochrane G."/>
            <person name="Meng A."/>
            <person name="Brown T."/>
            <person name="Cohen L."/>
        </authorList>
    </citation>
    <scope>NUCLEOTIDE SEQUENCE</scope>
    <source>
        <strain evidence="2">CCMP622</strain>
    </source>
</reference>
<dbReference type="Gene3D" id="3.40.50.620">
    <property type="entry name" value="HUPs"/>
    <property type="match status" value="1"/>
</dbReference>
<dbReference type="InterPro" id="IPR006015">
    <property type="entry name" value="Universal_stress_UspA"/>
</dbReference>
<evidence type="ECO:0000259" key="1">
    <source>
        <dbReference type="Pfam" id="PF00582"/>
    </source>
</evidence>
<dbReference type="InterPro" id="IPR006016">
    <property type="entry name" value="UspA"/>
</dbReference>
<dbReference type="AlphaFoldDB" id="A0A7S2THU5"/>
<dbReference type="SUPFAM" id="SSF52402">
    <property type="entry name" value="Adenine nucleotide alpha hydrolases-like"/>
    <property type="match status" value="1"/>
</dbReference>
<evidence type="ECO:0000313" key="2">
    <source>
        <dbReference type="EMBL" id="CAD9750688.1"/>
    </source>
</evidence>
<dbReference type="Pfam" id="PF00582">
    <property type="entry name" value="Usp"/>
    <property type="match status" value="1"/>
</dbReference>
<dbReference type="PRINTS" id="PR01438">
    <property type="entry name" value="UNVRSLSTRESS"/>
</dbReference>
<accession>A0A7S2THU5</accession>
<dbReference type="CDD" id="cd23659">
    <property type="entry name" value="USP_At3g01520-like"/>
    <property type="match status" value="1"/>
</dbReference>
<gene>
    <name evidence="2" type="ORF">LSP00402_LOCUS3339</name>
</gene>
<proteinExistence type="predicted"/>
<dbReference type="PANTHER" id="PTHR31964:SF113">
    <property type="entry name" value="USPA DOMAIN-CONTAINING PROTEIN"/>
    <property type="match status" value="1"/>
</dbReference>
<feature type="domain" description="UspA" evidence="1">
    <location>
        <begin position="17"/>
        <end position="171"/>
    </location>
</feature>
<sequence>MAATAENHAMEGKGSGRHVMLALDESKYAEDVLRFCAENFAKIKGNKITFLYVYEYTPMTLLPGPGFVPAGQNVEDLNEDIRKHAIDKGTKILKHLGKKAQVLGFKPDDMKLLVGAPASNVKRAIVDYTKTEKADVLLCGSRGMGAVGRVFLGSVSDYLVHNCDCSVVIVKHPKEEPKSGT</sequence>
<name>A0A7S2THU5_9EUKA</name>
<dbReference type="PANTHER" id="PTHR31964">
    <property type="entry name" value="ADENINE NUCLEOTIDE ALPHA HYDROLASES-LIKE SUPERFAMILY PROTEIN"/>
    <property type="match status" value="1"/>
</dbReference>
<dbReference type="InterPro" id="IPR014729">
    <property type="entry name" value="Rossmann-like_a/b/a_fold"/>
</dbReference>
<organism evidence="2">
    <name type="scientific">Lotharella oceanica</name>
    <dbReference type="NCBI Taxonomy" id="641309"/>
    <lineage>
        <taxon>Eukaryota</taxon>
        <taxon>Sar</taxon>
        <taxon>Rhizaria</taxon>
        <taxon>Cercozoa</taxon>
        <taxon>Chlorarachniophyceae</taxon>
        <taxon>Lotharella</taxon>
    </lineage>
</organism>
<dbReference type="EMBL" id="HBHP01005388">
    <property type="protein sequence ID" value="CAD9750688.1"/>
    <property type="molecule type" value="Transcribed_RNA"/>
</dbReference>